<keyword evidence="6" id="KW-0812">Transmembrane</keyword>
<evidence type="ECO:0000256" key="6">
    <source>
        <dbReference type="SAM" id="Phobius"/>
    </source>
</evidence>
<reference evidence="10" key="1">
    <citation type="submission" date="2017-02" db="UniProtKB">
        <authorList>
            <consortium name="WormBaseParasite"/>
        </authorList>
    </citation>
    <scope>IDENTIFICATION</scope>
</reference>
<organism evidence="10">
    <name type="scientific">Rodentolepis nana</name>
    <name type="common">Dwarf tapeworm</name>
    <name type="synonym">Hymenolepis nana</name>
    <dbReference type="NCBI Taxonomy" id="102285"/>
    <lineage>
        <taxon>Eukaryota</taxon>
        <taxon>Metazoa</taxon>
        <taxon>Spiralia</taxon>
        <taxon>Lophotrochozoa</taxon>
        <taxon>Platyhelminthes</taxon>
        <taxon>Cestoda</taxon>
        <taxon>Eucestoda</taxon>
        <taxon>Cyclophyllidea</taxon>
        <taxon>Hymenolepididae</taxon>
        <taxon>Rodentolepis</taxon>
    </lineage>
</organism>
<gene>
    <name evidence="8" type="ORF">HNAJ_LOCUS4699</name>
</gene>
<evidence type="ECO:0000256" key="5">
    <source>
        <dbReference type="SAM" id="MobiDB-lite"/>
    </source>
</evidence>
<feature type="region of interest" description="Disordered" evidence="5">
    <location>
        <begin position="167"/>
        <end position="190"/>
    </location>
</feature>
<dbReference type="PANTHER" id="PTHR24103">
    <property type="entry name" value="E3 UBIQUITIN-PROTEIN LIGASE TRIM"/>
    <property type="match status" value="1"/>
</dbReference>
<keyword evidence="6" id="KW-1133">Transmembrane helix</keyword>
<dbReference type="InterPro" id="IPR050143">
    <property type="entry name" value="TRIM/RBCC"/>
</dbReference>
<dbReference type="InterPro" id="IPR001841">
    <property type="entry name" value="Znf_RING"/>
</dbReference>
<dbReference type="GO" id="GO:0008270">
    <property type="term" value="F:zinc ion binding"/>
    <property type="evidence" value="ECO:0007669"/>
    <property type="project" value="UniProtKB-KW"/>
</dbReference>
<dbReference type="PROSITE" id="PS50089">
    <property type="entry name" value="ZF_RING_2"/>
    <property type="match status" value="1"/>
</dbReference>
<protein>
    <submittedName>
        <fullName evidence="10">RING-type domain-containing protein</fullName>
    </submittedName>
</protein>
<evidence type="ECO:0000256" key="4">
    <source>
        <dbReference type="PROSITE-ProRule" id="PRU00175"/>
    </source>
</evidence>
<dbReference type="InterPro" id="IPR027370">
    <property type="entry name" value="Znf-RING_euk"/>
</dbReference>
<dbReference type="Pfam" id="PF13445">
    <property type="entry name" value="zf-RING_UBOX"/>
    <property type="match status" value="1"/>
</dbReference>
<feature type="compositionally biased region" description="Basic and acidic residues" evidence="5">
    <location>
        <begin position="167"/>
        <end position="178"/>
    </location>
</feature>
<dbReference type="Proteomes" id="UP000278807">
    <property type="component" value="Unassembled WGS sequence"/>
</dbReference>
<evidence type="ECO:0000259" key="7">
    <source>
        <dbReference type="PROSITE" id="PS50089"/>
    </source>
</evidence>
<evidence type="ECO:0000256" key="1">
    <source>
        <dbReference type="ARBA" id="ARBA00022723"/>
    </source>
</evidence>
<dbReference type="OrthoDB" id="6268107at2759"/>
<evidence type="ECO:0000313" key="8">
    <source>
        <dbReference type="EMBL" id="VDO00559.1"/>
    </source>
</evidence>
<keyword evidence="2 4" id="KW-0863">Zinc-finger</keyword>
<proteinExistence type="predicted"/>
<feature type="transmembrane region" description="Helical" evidence="6">
    <location>
        <begin position="477"/>
        <end position="508"/>
    </location>
</feature>
<dbReference type="EMBL" id="UZAE01003509">
    <property type="protein sequence ID" value="VDO00559.1"/>
    <property type="molecule type" value="Genomic_DNA"/>
</dbReference>
<evidence type="ECO:0000313" key="10">
    <source>
        <dbReference type="WBParaSite" id="HNAJ_0000470101-mRNA-1"/>
    </source>
</evidence>
<feature type="domain" description="RING-type" evidence="7">
    <location>
        <begin position="352"/>
        <end position="387"/>
    </location>
</feature>
<evidence type="ECO:0000256" key="3">
    <source>
        <dbReference type="ARBA" id="ARBA00022833"/>
    </source>
</evidence>
<dbReference type="Gene3D" id="3.30.40.10">
    <property type="entry name" value="Zinc/RING finger domain, C3HC4 (zinc finger)"/>
    <property type="match status" value="1"/>
</dbReference>
<sequence>MFTEVVTAPWVNATSTMHSPVAFAYPGMVSPRILHSRQQQQQQQQQLYLRSPAVNVNTSISNQQTTLKSGNLKSPSRFAQVTQSPAFAPSTVVFRNYRVTGGDGDSNYQTAMSPVMPKKNAIQRLDYQYTGSGAPCMSSNNSSLLSKTSDLIDTSDPKDSVGLIRMDTNKRKSGRERNNSISEFSAPLTQDDPASNYQHLVNDSAGIATVSSQYIIHMPESNTPLTFENRHSKREMFPLNSPATVTGQFMTPGHHERLAPTIFRPPFRSFSIDSSLDNISSTDYPPVTFSPNSQTTMRGRSLNQRMVPPPLAAPEKRLNFITNSKTLSPEIRGTQSASFKSYLSMAMSTLQCAICLDDYNDPIMLPCQHCFCFDCIIKTEPFCPLCKKPFRLNEFIRNLKLEQILDETCEASNKPKPSNEFFPTNFELCNHPEFRQQNVQNDENNWFENNGFFPRNFEPRGQPGPPPPNVHNEGNDWLPALIAAGAGLLVGTLGFDVCYMCLILNFSMKAIFGAKRKK</sequence>
<dbReference type="WBParaSite" id="HNAJ_0000470101-mRNA-1">
    <property type="protein sequence ID" value="HNAJ_0000470101-mRNA-1"/>
    <property type="gene ID" value="HNAJ_0000470101"/>
</dbReference>
<dbReference type="PROSITE" id="PS00518">
    <property type="entry name" value="ZF_RING_1"/>
    <property type="match status" value="1"/>
</dbReference>
<dbReference type="SUPFAM" id="SSF57850">
    <property type="entry name" value="RING/U-box"/>
    <property type="match status" value="1"/>
</dbReference>
<reference evidence="8 9" key="2">
    <citation type="submission" date="2018-11" db="EMBL/GenBank/DDBJ databases">
        <authorList>
            <consortium name="Pathogen Informatics"/>
        </authorList>
    </citation>
    <scope>NUCLEOTIDE SEQUENCE [LARGE SCALE GENOMIC DNA]</scope>
</reference>
<dbReference type="AlphaFoldDB" id="A0A0R3TCB2"/>
<evidence type="ECO:0000313" key="9">
    <source>
        <dbReference type="Proteomes" id="UP000278807"/>
    </source>
</evidence>
<dbReference type="InterPro" id="IPR013083">
    <property type="entry name" value="Znf_RING/FYVE/PHD"/>
</dbReference>
<keyword evidence="6" id="KW-0472">Membrane</keyword>
<accession>A0A0R3TCB2</accession>
<name>A0A0R3TCB2_RODNA</name>
<keyword evidence="1" id="KW-0479">Metal-binding</keyword>
<dbReference type="SMART" id="SM00184">
    <property type="entry name" value="RING"/>
    <property type="match status" value="1"/>
</dbReference>
<keyword evidence="9" id="KW-1185">Reference proteome</keyword>
<dbReference type="STRING" id="102285.A0A0R3TCB2"/>
<dbReference type="InterPro" id="IPR017907">
    <property type="entry name" value="Znf_RING_CS"/>
</dbReference>
<evidence type="ECO:0000256" key="2">
    <source>
        <dbReference type="ARBA" id="ARBA00022771"/>
    </source>
</evidence>
<keyword evidence="3" id="KW-0862">Zinc</keyword>